<gene>
    <name evidence="2" type="ORF">CARN3_1269</name>
</gene>
<accession>E6PZA2</accession>
<dbReference type="Gene3D" id="3.90.320.10">
    <property type="match status" value="1"/>
</dbReference>
<dbReference type="InterPro" id="IPR019925">
    <property type="entry name" value="DNA_repair_protein_predicted"/>
</dbReference>
<comment type="caution">
    <text evidence="2">The sequence shown here is derived from an EMBL/GenBank/DDBJ whole genome shotgun (WGS) entry which is preliminary data.</text>
</comment>
<dbReference type="SUPFAM" id="SSF52540">
    <property type="entry name" value="P-loop containing nucleoside triphosphate hydrolases"/>
    <property type="match status" value="1"/>
</dbReference>
<name>E6PZA2_9ZZZZ</name>
<reference evidence="2" key="1">
    <citation type="submission" date="2009-10" db="EMBL/GenBank/DDBJ databases">
        <title>Diversity of trophic interactions inside an arsenic-rich microbial ecosystem.</title>
        <authorList>
            <person name="Bertin P.N."/>
            <person name="Heinrich-Salmeron A."/>
            <person name="Pelletier E."/>
            <person name="Goulhen-Chollet F."/>
            <person name="Arsene-Ploetze F."/>
            <person name="Gallien S."/>
            <person name="Calteau A."/>
            <person name="Vallenet D."/>
            <person name="Casiot C."/>
            <person name="Chane-Woon-Ming B."/>
            <person name="Giloteaux L."/>
            <person name="Barakat M."/>
            <person name="Bonnefoy V."/>
            <person name="Bruneel O."/>
            <person name="Chandler M."/>
            <person name="Cleiss J."/>
            <person name="Duran R."/>
            <person name="Elbaz-Poulichet F."/>
            <person name="Fonknechten N."/>
            <person name="Lauga B."/>
            <person name="Mornico D."/>
            <person name="Ortet P."/>
            <person name="Schaeffer C."/>
            <person name="Siguier P."/>
            <person name="Alexander Thil Smith A."/>
            <person name="Van Dorsselaer A."/>
            <person name="Weissenbach J."/>
            <person name="Medigue C."/>
            <person name="Le Paslier D."/>
        </authorList>
    </citation>
    <scope>NUCLEOTIDE SEQUENCE</scope>
</reference>
<protein>
    <recommendedName>
        <fullName evidence="1">PD-(D/E)XK endonuclease-like domain-containing protein</fullName>
    </recommendedName>
</protein>
<organism evidence="2">
    <name type="scientific">mine drainage metagenome</name>
    <dbReference type="NCBI Taxonomy" id="410659"/>
    <lineage>
        <taxon>unclassified sequences</taxon>
        <taxon>metagenomes</taxon>
        <taxon>ecological metagenomes</taxon>
    </lineage>
</organism>
<sequence>MEDERNRWLENGGVIVTSTERAARAAVASFNRAQQSAGRAAWASARVFWWDGWLRTLWAECSLDDGLGFAAEGERSGDNLLLSAIQEQSLWSAVIRASAFGSGLMSEERLASVAARSYKLVASYAPAYLAARNRHGWSGEAGVLSEWMDGFTKLCRREKLMSASVLPLALVEWLASQEVDARGERAPVLLVGFDRLLETQRRLLEAWGSWRQEEFAGGEVSGQFLSFADEASEVAACAEWLQSEYARKPLGRWLVIAPGLSGRRGELERALLAKGEDGTTDLRVEFSLGVPLGQTRVARGAYLLLRWLSEALSETELEWLLVRGLFAADGDEKLVMGGSMAELRRRGRERTEWSLESFCDAAERTCKTELHWTERLREAQRRLRLAPERHSAGAWSAQAAEVLASTGWPGFQPLDSAGFQARERWNWLLEECGRSDLLEDSAMEWDGFVALLGAALSVTLFTVESTDGNVLITEPLESAGLVADGVWFLGASEDRWPGEGRANTLLPLSVQREAGMPHASIEGDWQLGDEVTGRILSAAEQVIFSFARSGEEGEVRASKLVLRRCGEPEERSQPEETRKEVAVEVVEDDCVVPCPARGGAGESVFHASGGAGVLSDQSQCPFRAFARTRLGVERWQAAEPGISARQRGILVHDVMQRIWGGAAAGGLETLDDLLALSDRASFVREKVRETMERRRAELMHETIPERLLDMEARRLDHLVAEWLEYEAARRPFTVENTEENVVVRVGGFSLRVRQDRVDVVGDGGRLVIDYKTGANSPSAWTGERPEDMQLPLYGAYGIEDRLEGMVYARLKTGDVGFSGRARDAQSSVKEDLSRLSGLVKTPLTDEDLNEWRRTIERLAEDFLAGHAEVDPKQAPTTCQYCGLESLCRIAERMGAMDEIDGNDNEEDAEQHG</sequence>
<dbReference type="InterPro" id="IPR038726">
    <property type="entry name" value="PDDEXK_AddAB-type"/>
</dbReference>
<dbReference type="InterPro" id="IPR011604">
    <property type="entry name" value="PDDEXK-like_dom_sf"/>
</dbReference>
<evidence type="ECO:0000313" key="2">
    <source>
        <dbReference type="EMBL" id="CBI00261.1"/>
    </source>
</evidence>
<dbReference type="AlphaFoldDB" id="E6PZA2"/>
<dbReference type="NCBIfam" id="TIGR03623">
    <property type="entry name" value="probable DNA repair protein"/>
    <property type="match status" value="1"/>
</dbReference>
<evidence type="ECO:0000259" key="1">
    <source>
        <dbReference type="Pfam" id="PF12705"/>
    </source>
</evidence>
<dbReference type="EMBL" id="CABN01000113">
    <property type="protein sequence ID" value="CBI00261.1"/>
    <property type="molecule type" value="Genomic_DNA"/>
</dbReference>
<dbReference type="InterPro" id="IPR027417">
    <property type="entry name" value="P-loop_NTPase"/>
</dbReference>
<dbReference type="Pfam" id="PF12705">
    <property type="entry name" value="PDDEXK_1"/>
    <property type="match status" value="1"/>
</dbReference>
<proteinExistence type="predicted"/>
<feature type="domain" description="PD-(D/E)XK endonuclease-like" evidence="1">
    <location>
        <begin position="617"/>
        <end position="888"/>
    </location>
</feature>